<proteinExistence type="predicted"/>
<keyword evidence="2" id="KW-1185">Reference proteome</keyword>
<dbReference type="EMBL" id="CP044331">
    <property type="protein sequence ID" value="QGM96666.1"/>
    <property type="molecule type" value="Genomic_DNA"/>
</dbReference>
<gene>
    <name evidence="1" type="ORF">F7D14_03660</name>
</gene>
<protein>
    <submittedName>
        <fullName evidence="1">Uncharacterized protein</fullName>
    </submittedName>
</protein>
<organism evidence="1 2">
    <name type="scientific">Methylocystis parvus</name>
    <dbReference type="NCBI Taxonomy" id="134"/>
    <lineage>
        <taxon>Bacteria</taxon>
        <taxon>Pseudomonadati</taxon>
        <taxon>Pseudomonadota</taxon>
        <taxon>Alphaproteobacteria</taxon>
        <taxon>Hyphomicrobiales</taxon>
        <taxon>Methylocystaceae</taxon>
        <taxon>Methylocystis</taxon>
    </lineage>
</organism>
<dbReference type="KEGG" id="mpar:F7D14_03660"/>
<dbReference type="Proteomes" id="UP000422569">
    <property type="component" value="Chromosome"/>
</dbReference>
<evidence type="ECO:0000313" key="2">
    <source>
        <dbReference type="Proteomes" id="UP000422569"/>
    </source>
</evidence>
<reference evidence="1 2" key="1">
    <citation type="submission" date="2019-09" db="EMBL/GenBank/DDBJ databases">
        <title>Isolation and complete genome sequencing of Methylocystis species.</title>
        <authorList>
            <person name="Rumah B.L."/>
            <person name="Stead C.E."/>
            <person name="Stevens B.C."/>
            <person name="Minton N.P."/>
            <person name="Grosse-Honebrink A."/>
            <person name="Zhang Y."/>
        </authorList>
    </citation>
    <scope>NUCLEOTIDE SEQUENCE [LARGE SCALE GENOMIC DNA]</scope>
    <source>
        <strain evidence="1 2">BRCS2</strain>
    </source>
</reference>
<dbReference type="AlphaFoldDB" id="A0A6B8M2W9"/>
<evidence type="ECO:0000313" key="1">
    <source>
        <dbReference type="EMBL" id="QGM96666.1"/>
    </source>
</evidence>
<accession>A0A6B8M2W9</accession>
<dbReference type="RefSeq" id="WP_016920460.1">
    <property type="nucleotide sequence ID" value="NZ_CP044331.1"/>
</dbReference>
<sequence>MPLVDTFFESDGVGEFSLANLSLIMVNDRKRLDEVEPETDEERLDAWLADTAYFHELRHYHDLVGSVCGLHTFLESTAWVDRILTALAESEGEITVPIRKRQPDSAIATLHRSYKRFMDVVIGDGEIRPAPDDSELRHSIVEFASEDPPVTTRYPLAPIPKQNGLTGEFEEFAHPVGLRALMELTATEIQFVLSAVGAGKDEDDMAPRALRYLDLCGRLFRGGYTRYFSARLIAEYDRMQRRGLPPARTTPPMAMLMPIAQTALDFSGYQAIATPWGGHSWEFEHPGLAYFHFLGELSAELEKKSLTEIANAVSKACVNASYDDYLASYVRRLEEGREHMPQRLSPEAATNGIVRYIRKAVVNEHLVLMRSKRDHLQSWLHPYDYLENCDKLPLPPLRFVSGEFRVRREDMDGVQFVIWTFLIAFVEGILEHGEVRCPIRHHMRAAGRFMAFPDIERALPRTSCTAYIDSSACGAYNGAFASTQPMACPFAYLTQKFIKEWGRNVTFRGG</sequence>
<name>A0A6B8M2W9_9HYPH</name>